<evidence type="ECO:0000256" key="1">
    <source>
        <dbReference type="SAM" id="MobiDB-lite"/>
    </source>
</evidence>
<dbReference type="OrthoDB" id="8958342at2759"/>
<dbReference type="AlphaFoldDB" id="A0A4Z2H541"/>
<protein>
    <submittedName>
        <fullName evidence="3">Uncharacterized protein</fullName>
    </submittedName>
</protein>
<sequence length="170" mass="18062">MKNRGKRMDDNEGISAVCSRERVLAGVLNMNSGGSAVAKAPPAKEAQNESRGHPSRAKAAACPESGRRHKNAPGLGHWLDTERLLDKETARPPEKEVQAEAPAYRSSPAGAAVSGESDLEALLARLRAFGRDTTVHIWSGARDKHLPADVLSGAVVVAPLVALIQLQLLH</sequence>
<evidence type="ECO:0000256" key="2">
    <source>
        <dbReference type="SAM" id="Phobius"/>
    </source>
</evidence>
<feature type="compositionally biased region" description="Basic and acidic residues" evidence="1">
    <location>
        <begin position="79"/>
        <end position="98"/>
    </location>
</feature>
<keyword evidence="4" id="KW-1185">Reference proteome</keyword>
<evidence type="ECO:0000313" key="3">
    <source>
        <dbReference type="EMBL" id="TNN59944.1"/>
    </source>
</evidence>
<keyword evidence="2" id="KW-1133">Transmembrane helix</keyword>
<gene>
    <name evidence="3" type="ORF">EYF80_029848</name>
</gene>
<dbReference type="Proteomes" id="UP000314294">
    <property type="component" value="Unassembled WGS sequence"/>
</dbReference>
<name>A0A4Z2H541_9TELE</name>
<accession>A0A4Z2H541</accession>
<reference evidence="3 4" key="1">
    <citation type="submission" date="2019-03" db="EMBL/GenBank/DDBJ databases">
        <title>First draft genome of Liparis tanakae, snailfish: a comprehensive survey of snailfish specific genes.</title>
        <authorList>
            <person name="Kim W."/>
            <person name="Song I."/>
            <person name="Jeong J.-H."/>
            <person name="Kim D."/>
            <person name="Kim S."/>
            <person name="Ryu S."/>
            <person name="Song J.Y."/>
            <person name="Lee S.K."/>
        </authorList>
    </citation>
    <scope>NUCLEOTIDE SEQUENCE [LARGE SCALE GENOMIC DNA]</scope>
    <source>
        <tissue evidence="3">Muscle</tissue>
    </source>
</reference>
<feature type="region of interest" description="Disordered" evidence="1">
    <location>
        <begin position="32"/>
        <end position="111"/>
    </location>
</feature>
<organism evidence="3 4">
    <name type="scientific">Liparis tanakae</name>
    <name type="common">Tanaka's snailfish</name>
    <dbReference type="NCBI Taxonomy" id="230148"/>
    <lineage>
        <taxon>Eukaryota</taxon>
        <taxon>Metazoa</taxon>
        <taxon>Chordata</taxon>
        <taxon>Craniata</taxon>
        <taxon>Vertebrata</taxon>
        <taxon>Euteleostomi</taxon>
        <taxon>Actinopterygii</taxon>
        <taxon>Neopterygii</taxon>
        <taxon>Teleostei</taxon>
        <taxon>Neoteleostei</taxon>
        <taxon>Acanthomorphata</taxon>
        <taxon>Eupercaria</taxon>
        <taxon>Perciformes</taxon>
        <taxon>Cottioidei</taxon>
        <taxon>Cottales</taxon>
        <taxon>Liparidae</taxon>
        <taxon>Liparis</taxon>
    </lineage>
</organism>
<evidence type="ECO:0000313" key="4">
    <source>
        <dbReference type="Proteomes" id="UP000314294"/>
    </source>
</evidence>
<proteinExistence type="predicted"/>
<keyword evidence="2" id="KW-0472">Membrane</keyword>
<keyword evidence="2" id="KW-0812">Transmembrane</keyword>
<feature type="transmembrane region" description="Helical" evidence="2">
    <location>
        <begin position="150"/>
        <end position="169"/>
    </location>
</feature>
<comment type="caution">
    <text evidence="3">The sequence shown here is derived from an EMBL/GenBank/DDBJ whole genome shotgun (WGS) entry which is preliminary data.</text>
</comment>
<dbReference type="EMBL" id="SRLO01000344">
    <property type="protein sequence ID" value="TNN59944.1"/>
    <property type="molecule type" value="Genomic_DNA"/>
</dbReference>